<keyword evidence="4" id="KW-0067">ATP-binding</keyword>
<dbReference type="InterPro" id="IPR010225">
    <property type="entry name" value="HrpB"/>
</dbReference>
<dbReference type="SMART" id="SM00847">
    <property type="entry name" value="HA2"/>
    <property type="match status" value="1"/>
</dbReference>
<name>A0ABT5CDS4_9BACT</name>
<evidence type="ECO:0000256" key="4">
    <source>
        <dbReference type="ARBA" id="ARBA00022840"/>
    </source>
</evidence>
<dbReference type="Proteomes" id="UP001217485">
    <property type="component" value="Unassembled WGS sequence"/>
</dbReference>
<dbReference type="InterPro" id="IPR027417">
    <property type="entry name" value="P-loop_NTPase"/>
</dbReference>
<dbReference type="EMBL" id="JAQNDK010000004">
    <property type="protein sequence ID" value="MDC0683286.1"/>
    <property type="molecule type" value="Genomic_DNA"/>
</dbReference>
<keyword evidence="2" id="KW-0378">Hydrolase</keyword>
<accession>A0ABT5CDS4</accession>
<dbReference type="InterPro" id="IPR014001">
    <property type="entry name" value="Helicase_ATP-bd"/>
</dbReference>
<dbReference type="GO" id="GO:0004386">
    <property type="term" value="F:helicase activity"/>
    <property type="evidence" value="ECO:0007669"/>
    <property type="project" value="UniProtKB-KW"/>
</dbReference>
<dbReference type="Gene3D" id="3.40.50.300">
    <property type="entry name" value="P-loop containing nucleotide triphosphate hydrolases"/>
    <property type="match status" value="2"/>
</dbReference>
<keyword evidence="9" id="KW-1185">Reference proteome</keyword>
<sequence length="907" mass="96854">MQPLPIDPILPDLCAALRARPSVVLEAPPGAGKTTRVPRALLDAGFAERGEILVLEPRRLAARLSARRVAEELGERVGETVGYTMRFEEASSPATRVRFVTEGVLTRRLLVDRELRGVSAVVLDEFHERHLAGDVALALLRRLQRGARPDLRLVVMSATLDAGPIAAFLGGPEAQPAPAAEAGRGHDATAAGASVAPTLRAEGRMFDVAIEYLPSAGVSASTHAAGDRRARAHWGDRTLESLVASSVRQLIEEGLDGDVLVFLPGSAEIRRAMDACSAIAKSENLLLLPLHGSLSAAEQDRAVRPADRRKIILSTNVAETSVTIDGVVAVVDSGLARVAAHAPWSGLPTLRVAPIARASAAQRAGRAGRTRPGRCLRLYTRGDLASRPEHEAPEIRRLDLAETVLELCAAGVTDLEGFGWLEAPPAAGLAAAEALLVRLGALDEGRRVTPTGRRMLRFPAHPRQARMIVEAERRGVADDGCTLAALVAERDLGAPPGAREPHGRRSDARHSSDLLAALQAFEEADRARFAADRLRWLGVDPARALTVERTRKQLSRLADHRSAAPPETVEAREIAQRIAILSGYPDRVGRLRRPTSATGRTGREVVLAAGGTAALSEASVIDDVDLVVAVDIEERSEGRSARTVVRAASAIEADWLLDLFTDAIRDTTEATWNGAAERAEVVRRLSYDALVLDEARPAAGAGGPLAEAAARELAAQARAKGWRAFVKGDALEGWLLRVAFVRAHCPDAALPDVDEDAVLATLEALCDGRRSFAELRDADLSSAVQASLSPAKARALAELAPESIVLPGGRRARLEYAAGAPPSLASRLQDFFGMAEGPRVAGGRVPVVLHLCAPNQRPVQVTTDLSGFWARHYPAIAKELRRRYPKHAWPDDPAHAAPPSRAPLRKA</sequence>
<dbReference type="InterPro" id="IPR011545">
    <property type="entry name" value="DEAD/DEAH_box_helicase_dom"/>
</dbReference>
<evidence type="ECO:0000313" key="8">
    <source>
        <dbReference type="EMBL" id="MDC0683286.1"/>
    </source>
</evidence>
<dbReference type="PANTHER" id="PTHR43519">
    <property type="entry name" value="ATP-DEPENDENT RNA HELICASE HRPB"/>
    <property type="match status" value="1"/>
</dbReference>
<comment type="caution">
    <text evidence="8">The sequence shown here is derived from an EMBL/GenBank/DDBJ whole genome shotgun (WGS) entry which is preliminary data.</text>
</comment>
<dbReference type="CDD" id="cd18791">
    <property type="entry name" value="SF2_C_RHA"/>
    <property type="match status" value="1"/>
</dbReference>
<dbReference type="Gene3D" id="1.20.120.1080">
    <property type="match status" value="1"/>
</dbReference>
<dbReference type="InterPro" id="IPR013689">
    <property type="entry name" value="RNA_helicase_ATP-dep_HrpB_C"/>
</dbReference>
<evidence type="ECO:0000259" key="7">
    <source>
        <dbReference type="PROSITE" id="PS51194"/>
    </source>
</evidence>
<dbReference type="SMART" id="SM00487">
    <property type="entry name" value="DEXDc"/>
    <property type="match status" value="1"/>
</dbReference>
<dbReference type="InterPro" id="IPR048333">
    <property type="entry name" value="HA2_WH"/>
</dbReference>
<dbReference type="InterPro" id="IPR007502">
    <property type="entry name" value="Helicase-assoc_dom"/>
</dbReference>
<feature type="domain" description="Helicase C-terminal" evidence="7">
    <location>
        <begin position="246"/>
        <end position="411"/>
    </location>
</feature>
<dbReference type="SUPFAM" id="SSF52540">
    <property type="entry name" value="P-loop containing nucleoside triphosphate hydrolases"/>
    <property type="match status" value="1"/>
</dbReference>
<evidence type="ECO:0000256" key="2">
    <source>
        <dbReference type="ARBA" id="ARBA00022801"/>
    </source>
</evidence>
<dbReference type="Pfam" id="PF00271">
    <property type="entry name" value="Helicase_C"/>
    <property type="match status" value="1"/>
</dbReference>
<dbReference type="PROSITE" id="PS51192">
    <property type="entry name" value="HELICASE_ATP_BIND_1"/>
    <property type="match status" value="1"/>
</dbReference>
<keyword evidence="3 8" id="KW-0347">Helicase</keyword>
<dbReference type="InterPro" id="IPR001650">
    <property type="entry name" value="Helicase_C-like"/>
</dbReference>
<evidence type="ECO:0000256" key="3">
    <source>
        <dbReference type="ARBA" id="ARBA00022806"/>
    </source>
</evidence>
<protein>
    <submittedName>
        <fullName evidence="8">ATP-dependent helicase HrpB</fullName>
    </submittedName>
</protein>
<dbReference type="Pfam" id="PF08482">
    <property type="entry name" value="HrpB_C"/>
    <property type="match status" value="1"/>
</dbReference>
<feature type="region of interest" description="Disordered" evidence="5">
    <location>
        <begin position="888"/>
        <end position="907"/>
    </location>
</feature>
<proteinExistence type="predicted"/>
<evidence type="ECO:0000256" key="1">
    <source>
        <dbReference type="ARBA" id="ARBA00022741"/>
    </source>
</evidence>
<dbReference type="PANTHER" id="PTHR43519:SF1">
    <property type="entry name" value="ATP-DEPENDENT RNA HELICASE HRPB"/>
    <property type="match status" value="1"/>
</dbReference>
<organism evidence="8 9">
    <name type="scientific">Sorangium atrum</name>
    <dbReference type="NCBI Taxonomy" id="2995308"/>
    <lineage>
        <taxon>Bacteria</taxon>
        <taxon>Pseudomonadati</taxon>
        <taxon>Myxococcota</taxon>
        <taxon>Polyangia</taxon>
        <taxon>Polyangiales</taxon>
        <taxon>Polyangiaceae</taxon>
        <taxon>Sorangium</taxon>
    </lineage>
</organism>
<feature type="domain" description="Helicase ATP-binding" evidence="6">
    <location>
        <begin position="14"/>
        <end position="161"/>
    </location>
</feature>
<gene>
    <name evidence="8" type="primary">hrpB</name>
    <name evidence="8" type="ORF">POL72_36485</name>
</gene>
<dbReference type="Pfam" id="PF04408">
    <property type="entry name" value="WHD_HA2"/>
    <property type="match status" value="1"/>
</dbReference>
<dbReference type="Pfam" id="PF00270">
    <property type="entry name" value="DEAD"/>
    <property type="match status" value="1"/>
</dbReference>
<evidence type="ECO:0000256" key="5">
    <source>
        <dbReference type="SAM" id="MobiDB-lite"/>
    </source>
</evidence>
<evidence type="ECO:0000313" key="9">
    <source>
        <dbReference type="Proteomes" id="UP001217485"/>
    </source>
</evidence>
<keyword evidence="1" id="KW-0547">Nucleotide-binding</keyword>
<evidence type="ECO:0000259" key="6">
    <source>
        <dbReference type="PROSITE" id="PS51192"/>
    </source>
</evidence>
<dbReference type="PROSITE" id="PS51194">
    <property type="entry name" value="HELICASE_CTER"/>
    <property type="match status" value="1"/>
</dbReference>
<reference evidence="8 9" key="1">
    <citation type="submission" date="2023-01" db="EMBL/GenBank/DDBJ databases">
        <title>Minimal conservation of predation-associated metabolite biosynthetic gene clusters underscores biosynthetic potential of Myxococcota including descriptions for ten novel species: Archangium lansinium sp. nov., Myxococcus landrumus sp. nov., Nannocystis bai.</title>
        <authorList>
            <person name="Ahearne A."/>
            <person name="Stevens C."/>
            <person name="Dowd S."/>
        </authorList>
    </citation>
    <scope>NUCLEOTIDE SEQUENCE [LARGE SCALE GENOMIC DNA]</scope>
    <source>
        <strain evidence="8 9">WIWO2</strain>
    </source>
</reference>
<dbReference type="CDD" id="cd17990">
    <property type="entry name" value="DEXHc_HrpB"/>
    <property type="match status" value="1"/>
</dbReference>
<dbReference type="NCBIfam" id="TIGR01970">
    <property type="entry name" value="DEAH_box_HrpB"/>
    <property type="match status" value="1"/>
</dbReference>
<dbReference type="RefSeq" id="WP_272101429.1">
    <property type="nucleotide sequence ID" value="NZ_JAQNDK010000004.1"/>
</dbReference>
<dbReference type="InterPro" id="IPR049614">
    <property type="entry name" value="HrpB_DEXH"/>
</dbReference>
<dbReference type="SMART" id="SM00490">
    <property type="entry name" value="HELICc"/>
    <property type="match status" value="1"/>
</dbReference>